<dbReference type="KEGG" id="mend:L6E24_05580"/>
<organism evidence="2 3">
    <name type="scientific">Methanoplanus endosymbiosus</name>
    <dbReference type="NCBI Taxonomy" id="33865"/>
    <lineage>
        <taxon>Archaea</taxon>
        <taxon>Methanobacteriati</taxon>
        <taxon>Methanobacteriota</taxon>
        <taxon>Stenosarchaea group</taxon>
        <taxon>Methanomicrobia</taxon>
        <taxon>Methanomicrobiales</taxon>
        <taxon>Methanomicrobiaceae</taxon>
        <taxon>Methanoplanus</taxon>
    </lineage>
</organism>
<name>A0A9E7PNL9_9EURY</name>
<keyword evidence="1" id="KW-1133">Transmembrane helix</keyword>
<gene>
    <name evidence="2" type="ORF">L6E24_05580</name>
</gene>
<reference evidence="2" key="1">
    <citation type="submission" date="2022-04" db="EMBL/GenBank/DDBJ databases">
        <title>Complete genome of Methanoplanus endosymbiosus DSM 3599.</title>
        <authorList>
            <person name="Chen S.-C."/>
            <person name="You Y.-T."/>
            <person name="Zhou Y.-Z."/>
            <person name="Lai M.-C."/>
        </authorList>
    </citation>
    <scope>NUCLEOTIDE SEQUENCE</scope>
    <source>
        <strain evidence="2">DSM 3599</strain>
    </source>
</reference>
<accession>A0A9E7PNL9</accession>
<dbReference type="AlphaFoldDB" id="A0A9E7PNL9"/>
<feature type="transmembrane region" description="Helical" evidence="1">
    <location>
        <begin position="36"/>
        <end position="56"/>
    </location>
</feature>
<proteinExistence type="predicted"/>
<dbReference type="EMBL" id="CP096115">
    <property type="protein sequence ID" value="UUX93588.1"/>
    <property type="molecule type" value="Genomic_DNA"/>
</dbReference>
<dbReference type="GeneID" id="74307148"/>
<dbReference type="RefSeq" id="WP_257743725.1">
    <property type="nucleotide sequence ID" value="NZ_CP096115.1"/>
</dbReference>
<keyword evidence="1" id="KW-0812">Transmembrane</keyword>
<evidence type="ECO:0000313" key="3">
    <source>
        <dbReference type="Proteomes" id="UP001060368"/>
    </source>
</evidence>
<sequence>MDWLGAISVLLGIMLIILGVGMTFSIDIIETVVEKFLGVIAIIFGVVLLSGGYMIVKQE</sequence>
<evidence type="ECO:0000256" key="1">
    <source>
        <dbReference type="SAM" id="Phobius"/>
    </source>
</evidence>
<feature type="transmembrane region" description="Helical" evidence="1">
    <location>
        <begin position="6"/>
        <end position="29"/>
    </location>
</feature>
<protein>
    <submittedName>
        <fullName evidence="2">MFS transporter permease</fullName>
    </submittedName>
</protein>
<evidence type="ECO:0000313" key="2">
    <source>
        <dbReference type="EMBL" id="UUX93588.1"/>
    </source>
</evidence>
<dbReference type="Proteomes" id="UP001060368">
    <property type="component" value="Chromosome"/>
</dbReference>
<keyword evidence="3" id="KW-1185">Reference proteome</keyword>
<keyword evidence="1" id="KW-0472">Membrane</keyword>